<organism evidence="1 2">
    <name type="scientific">Cudoniella acicularis</name>
    <dbReference type="NCBI Taxonomy" id="354080"/>
    <lineage>
        <taxon>Eukaryota</taxon>
        <taxon>Fungi</taxon>
        <taxon>Dikarya</taxon>
        <taxon>Ascomycota</taxon>
        <taxon>Pezizomycotina</taxon>
        <taxon>Leotiomycetes</taxon>
        <taxon>Helotiales</taxon>
        <taxon>Tricladiaceae</taxon>
        <taxon>Cudoniella</taxon>
    </lineage>
</organism>
<comment type="caution">
    <text evidence="1">The sequence shown here is derived from an EMBL/GenBank/DDBJ whole genome shotgun (WGS) entry which is preliminary data.</text>
</comment>
<dbReference type="EMBL" id="JAAMPI010001721">
    <property type="protein sequence ID" value="KAF4624245.1"/>
    <property type="molecule type" value="Genomic_DNA"/>
</dbReference>
<dbReference type="SUPFAM" id="SSF53474">
    <property type="entry name" value="alpha/beta-Hydrolases"/>
    <property type="match status" value="1"/>
</dbReference>
<dbReference type="InterPro" id="IPR029058">
    <property type="entry name" value="AB_hydrolase_fold"/>
</dbReference>
<name>A0A8H4R6B3_9HELO</name>
<sequence>MLGMAINADDLNHFDRVTPSSQQCRTLALQTSTSMGTGQENVVTPVIDYAFTVPEVDTSAIALLSFSFGGYLAPRESAFEHRFATTICLDGMYSFSAAILPPFGPEFTTLLKTGSVTAVNGIVDKILADPTTTTSTKWFFDQGL</sequence>
<reference evidence="1 2" key="1">
    <citation type="submission" date="2020-03" db="EMBL/GenBank/DDBJ databases">
        <title>Draft Genome Sequence of Cudoniella acicularis.</title>
        <authorList>
            <person name="Buettner E."/>
            <person name="Kellner H."/>
        </authorList>
    </citation>
    <scope>NUCLEOTIDE SEQUENCE [LARGE SCALE GENOMIC DNA]</scope>
    <source>
        <strain evidence="1 2">DSM 108380</strain>
    </source>
</reference>
<dbReference type="OrthoDB" id="249703at2759"/>
<dbReference type="Proteomes" id="UP000566819">
    <property type="component" value="Unassembled WGS sequence"/>
</dbReference>
<dbReference type="Gene3D" id="3.40.50.1820">
    <property type="entry name" value="alpha/beta hydrolase"/>
    <property type="match status" value="1"/>
</dbReference>
<dbReference type="AlphaFoldDB" id="A0A8H4R6B3"/>
<evidence type="ECO:0000313" key="1">
    <source>
        <dbReference type="EMBL" id="KAF4624245.1"/>
    </source>
</evidence>
<keyword evidence="2" id="KW-1185">Reference proteome</keyword>
<gene>
    <name evidence="1" type="ORF">G7Y89_g13928</name>
</gene>
<protein>
    <submittedName>
        <fullName evidence="1">Uncharacterized protein</fullName>
    </submittedName>
</protein>
<evidence type="ECO:0000313" key="2">
    <source>
        <dbReference type="Proteomes" id="UP000566819"/>
    </source>
</evidence>
<proteinExistence type="predicted"/>
<accession>A0A8H4R6B3</accession>